<evidence type="ECO:0000313" key="1">
    <source>
        <dbReference type="EMBL" id="AXE19054.1"/>
    </source>
</evidence>
<dbReference type="Proteomes" id="UP000251993">
    <property type="component" value="Chromosome"/>
</dbReference>
<reference evidence="1 2" key="1">
    <citation type="submission" date="2018-07" db="EMBL/GenBank/DDBJ databases">
        <title>Genome sequencing of Runella.</title>
        <authorList>
            <person name="Baek M.-G."/>
            <person name="Yi H."/>
        </authorList>
    </citation>
    <scope>NUCLEOTIDE SEQUENCE [LARGE SCALE GENOMIC DNA]</scope>
    <source>
        <strain evidence="1 2">HYN0085</strain>
    </source>
</reference>
<evidence type="ECO:0000313" key="2">
    <source>
        <dbReference type="Proteomes" id="UP000251993"/>
    </source>
</evidence>
<dbReference type="Gene3D" id="2.40.30.100">
    <property type="entry name" value="AF2212/PG0164-like"/>
    <property type="match status" value="1"/>
</dbReference>
<dbReference type="RefSeq" id="WP_114067834.1">
    <property type="nucleotide sequence ID" value="NZ_CP030850.1"/>
</dbReference>
<evidence type="ECO:0008006" key="3">
    <source>
        <dbReference type="Google" id="ProtNLM"/>
    </source>
</evidence>
<dbReference type="InterPro" id="IPR037079">
    <property type="entry name" value="AF2212/PG0164-like_sf"/>
</dbReference>
<dbReference type="KEGG" id="run:DR864_15495"/>
<dbReference type="OrthoDB" id="9800461at2"/>
<dbReference type="Pfam" id="PF08922">
    <property type="entry name" value="DUF1905"/>
    <property type="match status" value="1"/>
</dbReference>
<keyword evidence="2" id="KW-1185">Reference proteome</keyword>
<organism evidence="1 2">
    <name type="scientific">Runella rosea</name>
    <dbReference type="NCBI Taxonomy" id="2259595"/>
    <lineage>
        <taxon>Bacteria</taxon>
        <taxon>Pseudomonadati</taxon>
        <taxon>Bacteroidota</taxon>
        <taxon>Cytophagia</taxon>
        <taxon>Cytophagales</taxon>
        <taxon>Spirosomataceae</taxon>
        <taxon>Runella</taxon>
    </lineage>
</organism>
<gene>
    <name evidence="1" type="ORF">DR864_15495</name>
</gene>
<name>A0A344TK83_9BACT</name>
<protein>
    <recommendedName>
        <fullName evidence="3">DUF1905 domain-containing protein</fullName>
    </recommendedName>
</protein>
<sequence length="169" mass="19215">MVSFKALLQKFDKKGEKTGWTYFEIPAYIANELNPGVRTSYRVKGKLDGYSIKLVALLPMGEGGFIIPVNADMRRGIRKKEGASIEVELEIDTDPLPQSDDLLACLEDEPKALAYFNSLPTSHQNYYSKWIESAKTVETKTKRISMMIKGMTMGLNYGETLRYFRDLEK</sequence>
<dbReference type="InterPro" id="IPR015018">
    <property type="entry name" value="DUF1905"/>
</dbReference>
<accession>A0A344TK83</accession>
<dbReference type="Pfam" id="PF13376">
    <property type="entry name" value="OmdA"/>
    <property type="match status" value="1"/>
</dbReference>
<dbReference type="EMBL" id="CP030850">
    <property type="protein sequence ID" value="AXE19054.1"/>
    <property type="molecule type" value="Genomic_DNA"/>
</dbReference>
<dbReference type="AlphaFoldDB" id="A0A344TK83"/>
<dbReference type="SUPFAM" id="SSF141694">
    <property type="entry name" value="AF2212/PG0164-like"/>
    <property type="match status" value="1"/>
</dbReference>
<proteinExistence type="predicted"/>